<dbReference type="PANTHER" id="PTHR14950:SF37">
    <property type="entry name" value="ENDORIBONUCLEASE DICER"/>
    <property type="match status" value="1"/>
</dbReference>
<evidence type="ECO:0000313" key="12">
    <source>
        <dbReference type="EMBL" id="TCD70873.1"/>
    </source>
</evidence>
<dbReference type="PANTHER" id="PTHR14950">
    <property type="entry name" value="DICER-RELATED"/>
    <property type="match status" value="1"/>
</dbReference>
<feature type="domain" description="Helicase ATP-binding" evidence="9">
    <location>
        <begin position="1"/>
        <end position="157"/>
    </location>
</feature>
<feature type="compositionally biased region" description="Basic and acidic residues" evidence="7">
    <location>
        <begin position="1055"/>
        <end position="1075"/>
    </location>
</feature>
<evidence type="ECO:0000259" key="9">
    <source>
        <dbReference type="PROSITE" id="PS51192"/>
    </source>
</evidence>
<evidence type="ECO:0000313" key="13">
    <source>
        <dbReference type="Proteomes" id="UP000292702"/>
    </source>
</evidence>
<dbReference type="InterPro" id="IPR027417">
    <property type="entry name" value="P-loop_NTPase"/>
</dbReference>
<dbReference type="PROSITE" id="PS51192">
    <property type="entry name" value="HELICASE_ATP_BIND_1"/>
    <property type="match status" value="1"/>
</dbReference>
<gene>
    <name evidence="12" type="primary">DCL2</name>
    <name evidence="12" type="ORF">EIP91_001181</name>
</gene>
<organism evidence="12 13">
    <name type="scientific">Steccherinum ochraceum</name>
    <dbReference type="NCBI Taxonomy" id="92696"/>
    <lineage>
        <taxon>Eukaryota</taxon>
        <taxon>Fungi</taxon>
        <taxon>Dikarya</taxon>
        <taxon>Basidiomycota</taxon>
        <taxon>Agaricomycotina</taxon>
        <taxon>Agaricomycetes</taxon>
        <taxon>Polyporales</taxon>
        <taxon>Steccherinaceae</taxon>
        <taxon>Steccherinum</taxon>
    </lineage>
</organism>
<dbReference type="InterPro" id="IPR014001">
    <property type="entry name" value="Helicase_ATP-bd"/>
</dbReference>
<feature type="region of interest" description="Disordered" evidence="7">
    <location>
        <begin position="1039"/>
        <end position="1083"/>
    </location>
</feature>
<evidence type="ECO:0000259" key="8">
    <source>
        <dbReference type="PROSITE" id="PS50142"/>
    </source>
</evidence>
<accession>A0A4R0RTU6</accession>
<dbReference type="SMART" id="SM00490">
    <property type="entry name" value="HELICc"/>
    <property type="match status" value="1"/>
</dbReference>
<dbReference type="Gene3D" id="1.10.1520.10">
    <property type="entry name" value="Ribonuclease III domain"/>
    <property type="match status" value="2"/>
</dbReference>
<dbReference type="SUPFAM" id="SSF69065">
    <property type="entry name" value="RNase III domain-like"/>
    <property type="match status" value="2"/>
</dbReference>
<dbReference type="PROSITE" id="PS00517">
    <property type="entry name" value="RNASE_3_1"/>
    <property type="match status" value="1"/>
</dbReference>
<sequence>MKIEAERNPHKISWFLAPTVALIEQQKDVIAAAIPVPVGLISGASEPDQWKDAEMWKKLLSTHRIMVSTPQILLDALNHGYVHLSQIGLLIFDEAHHATAKHPYNLIMSFFYAMLPPRSGNESLTAAVRPMILGLTASPIYGGGDVSRAFLELERNLDSVVRSSRQNREELALFVHRPVFEYVEYPLPRYSREQVTWSGPSHNLLALQVVVSRLDIEDDPYVKSLRVQLEKLPMGDQRHRVDQKLSKVIGKQDSFTHKGLKSFLNTAADICYDLGPWAADWFIATVIAMAQSSSSLYNNIMASWQEKEKRYLLSMLAGVELAPVSQDPDDIMRGLSARVRRLIQTLSREEEISRLQDEAYSGIVFVQRRDSVLVLGEILSRLPATSQLFRIGCLLGSSNSFKRHSFLDITRALLKETPTDVIQDFRNGDKNLIVSTAVAEEGLDIQACGNVIRFDPPPNMVAWAQSRGRARRKKSRFIIMFDNVNGHSRVQEWEEMERQMMALYNATDRDLPAEDEDEAEDNLTQFKVEATGALLTLNSVMGHLFHFCAVLPSSGHGRHIPCFDLDPPDFPAEWHSTREDLQPHPGPWTASCILPRVLPARLRKFTTDFSYSSKLLAQKHAAFEAYVTLYEEGFLNDNLLPFTSAIEGDSHEEVKLLLEEVEKEAGVQNVSVQMDPWYMPGQSDWFCYELEFASLPPLHMFTRQALPTLAQDDLPSLYVPGQPPIIVRFLPKPDVVISGGMITQAEAYTERLFKTLHGARMISGQTDFVYLFLPAKARRDEKKWEERRTWMAERHGRREHTRDEGRDRASVTAFCEKFGSTLDLSLVRSNDKPSKALRFVGWHDGPLSDEEADELRERYEDSDVDIFFPLLVVQELPRRANFLIPLADESSGLRNTEPFLLIPSEAMTDLISRDDMDYALYLPSILRGLAKVITVASLRDTLLASTPLSAIPTELLTVAITAPVSQEENYQRLETLGDTVLKYTISIQLFADHPWWHEGYLSRRKDHAVNNSRLAKEAVGKGLHKWIIRDRYSPRKWKPRYVSDQVSPQTPPPETKTEDAIEKDEKEMTPKERRAASRRKKNQQLSTKVMADIVESLMGAAYEHGSFDLAIHCARLFGLGLPRWEPISVRIDEILARVEEVEGLPSQLGLVERMIGYQFKRKMLLVEALTHASYQGDLENVSYERLEFLGDAALDMVVTHYLYHAPGKKYSPGHMHLRKEALVNSHLLAFLCLDTHLVLDATMPSWTPSEGLQENTEENHVYLYQCLLHSSHFVMDDQLNTRRRYEKSRDQILRELKKSTYYPWASLTSIQAPKFISDLFESLLGAVLLDAEGNLDAVRAVLKTLGLYSIMERIVADDVDVLHPISRVAIWAAKQDPKKDLDVKVERDKGNITCSVLVDEELVAEVSERYRGKTTKQGVRFAAADAAIRKLGIIEQEEPDDVDDVGWPDEVPQYEW</sequence>
<keyword evidence="2" id="KW-0547">Nucleotide-binding</keyword>
<dbReference type="GO" id="GO:0030422">
    <property type="term" value="P:siRNA processing"/>
    <property type="evidence" value="ECO:0007669"/>
    <property type="project" value="TreeGrafter"/>
</dbReference>
<dbReference type="InterPro" id="IPR000999">
    <property type="entry name" value="RNase_III_dom"/>
</dbReference>
<dbReference type="GO" id="GO:0004386">
    <property type="term" value="F:helicase activity"/>
    <property type="evidence" value="ECO:0007669"/>
    <property type="project" value="UniProtKB-KW"/>
</dbReference>
<dbReference type="PROSITE" id="PS50142">
    <property type="entry name" value="RNASE_3_2"/>
    <property type="match status" value="2"/>
</dbReference>
<dbReference type="Pfam" id="PF00270">
    <property type="entry name" value="DEAD"/>
    <property type="match status" value="1"/>
</dbReference>
<evidence type="ECO:0000256" key="6">
    <source>
        <dbReference type="PROSITE-ProRule" id="PRU00657"/>
    </source>
</evidence>
<dbReference type="InterPro" id="IPR011545">
    <property type="entry name" value="DEAD/DEAH_box_helicase_dom"/>
</dbReference>
<dbReference type="SMART" id="SM00535">
    <property type="entry name" value="RIBOc"/>
    <property type="match status" value="2"/>
</dbReference>
<feature type="domain" description="Helicase C-terminal" evidence="10">
    <location>
        <begin position="347"/>
        <end position="519"/>
    </location>
</feature>
<keyword evidence="1" id="KW-0677">Repeat</keyword>
<dbReference type="STRING" id="92696.A0A4R0RTU6"/>
<evidence type="ECO:0000256" key="1">
    <source>
        <dbReference type="ARBA" id="ARBA00022737"/>
    </source>
</evidence>
<dbReference type="Pfam" id="PF00271">
    <property type="entry name" value="Helicase_C"/>
    <property type="match status" value="1"/>
</dbReference>
<dbReference type="Pfam" id="PF03368">
    <property type="entry name" value="Dicer_dimer"/>
    <property type="match status" value="1"/>
</dbReference>
<dbReference type="Pfam" id="PF00636">
    <property type="entry name" value="Ribonuclease_3"/>
    <property type="match status" value="2"/>
</dbReference>
<dbReference type="PROSITE" id="PS51327">
    <property type="entry name" value="DICER_DSRBF"/>
    <property type="match status" value="1"/>
</dbReference>
<comment type="similarity">
    <text evidence="6">Belongs to the helicase family. Dicer subfamily.</text>
</comment>
<dbReference type="EMBL" id="RWJN01000013">
    <property type="protein sequence ID" value="TCD70873.1"/>
    <property type="molecule type" value="Genomic_DNA"/>
</dbReference>
<dbReference type="InterPro" id="IPR005034">
    <property type="entry name" value="Dicer_dimerisation"/>
</dbReference>
<dbReference type="InterPro" id="IPR038248">
    <property type="entry name" value="Dicer_dimer_sf"/>
</dbReference>
<reference evidence="12 13" key="1">
    <citation type="submission" date="2018-11" db="EMBL/GenBank/DDBJ databases">
        <title>Genome assembly of Steccherinum ochraceum LE-BIN_3174, the white-rot fungus of the Steccherinaceae family (The Residual Polyporoid clade, Polyporales, Basidiomycota).</title>
        <authorList>
            <person name="Fedorova T.V."/>
            <person name="Glazunova O.A."/>
            <person name="Landesman E.O."/>
            <person name="Moiseenko K.V."/>
            <person name="Psurtseva N.V."/>
            <person name="Savinova O.S."/>
            <person name="Shakhova N.V."/>
            <person name="Tyazhelova T.V."/>
            <person name="Vasina D.V."/>
        </authorList>
    </citation>
    <scope>NUCLEOTIDE SEQUENCE [LARGE SCALE GENOMIC DNA]</scope>
    <source>
        <strain evidence="12 13">LE-BIN_3174</strain>
    </source>
</reference>
<evidence type="ECO:0000256" key="5">
    <source>
        <dbReference type="ARBA" id="ARBA00022840"/>
    </source>
</evidence>
<dbReference type="GO" id="GO:0005524">
    <property type="term" value="F:ATP binding"/>
    <property type="evidence" value="ECO:0007669"/>
    <property type="project" value="UniProtKB-KW"/>
</dbReference>
<dbReference type="GO" id="GO:0003723">
    <property type="term" value="F:RNA binding"/>
    <property type="evidence" value="ECO:0007669"/>
    <property type="project" value="UniProtKB-UniRule"/>
</dbReference>
<comment type="caution">
    <text evidence="12">The sequence shown here is derived from an EMBL/GenBank/DDBJ whole genome shotgun (WGS) entry which is preliminary data.</text>
</comment>
<evidence type="ECO:0000256" key="3">
    <source>
        <dbReference type="ARBA" id="ARBA00022801"/>
    </source>
</evidence>
<protein>
    <submittedName>
        <fullName evidence="12">Dicer-like protein 2</fullName>
    </submittedName>
</protein>
<keyword evidence="5" id="KW-0067">ATP-binding</keyword>
<dbReference type="CDD" id="cd00593">
    <property type="entry name" value="RIBOc"/>
    <property type="match status" value="2"/>
</dbReference>
<dbReference type="InterPro" id="IPR001650">
    <property type="entry name" value="Helicase_C-like"/>
</dbReference>
<keyword evidence="6" id="KW-0694">RNA-binding</keyword>
<dbReference type="PROSITE" id="PS51194">
    <property type="entry name" value="HELICASE_CTER"/>
    <property type="match status" value="1"/>
</dbReference>
<evidence type="ECO:0000259" key="10">
    <source>
        <dbReference type="PROSITE" id="PS51194"/>
    </source>
</evidence>
<name>A0A4R0RTU6_9APHY</name>
<evidence type="ECO:0000256" key="7">
    <source>
        <dbReference type="SAM" id="MobiDB-lite"/>
    </source>
</evidence>
<proteinExistence type="inferred from homology"/>
<keyword evidence="4" id="KW-0347">Helicase</keyword>
<dbReference type="GO" id="GO:0005634">
    <property type="term" value="C:nucleus"/>
    <property type="evidence" value="ECO:0007669"/>
    <property type="project" value="TreeGrafter"/>
</dbReference>
<dbReference type="Proteomes" id="UP000292702">
    <property type="component" value="Unassembled WGS sequence"/>
</dbReference>
<dbReference type="GO" id="GO:0004525">
    <property type="term" value="F:ribonuclease III activity"/>
    <property type="evidence" value="ECO:0007669"/>
    <property type="project" value="InterPro"/>
</dbReference>
<feature type="domain" description="RNase III" evidence="8">
    <location>
        <begin position="935"/>
        <end position="1106"/>
    </location>
</feature>
<dbReference type="Gene3D" id="3.40.50.300">
    <property type="entry name" value="P-loop containing nucleotide triphosphate hydrolases"/>
    <property type="match status" value="2"/>
</dbReference>
<dbReference type="GO" id="GO:0005737">
    <property type="term" value="C:cytoplasm"/>
    <property type="evidence" value="ECO:0007669"/>
    <property type="project" value="TreeGrafter"/>
</dbReference>
<evidence type="ECO:0000259" key="11">
    <source>
        <dbReference type="PROSITE" id="PS51327"/>
    </source>
</evidence>
<dbReference type="SUPFAM" id="SSF52540">
    <property type="entry name" value="P-loop containing nucleoside triphosphate hydrolases"/>
    <property type="match status" value="1"/>
</dbReference>
<dbReference type="InterPro" id="IPR036389">
    <property type="entry name" value="RNase_III_sf"/>
</dbReference>
<evidence type="ECO:0000256" key="4">
    <source>
        <dbReference type="ARBA" id="ARBA00022806"/>
    </source>
</evidence>
<keyword evidence="3" id="KW-0378">Hydrolase</keyword>
<dbReference type="OrthoDB" id="416741at2759"/>
<feature type="domain" description="RNase III" evidence="8">
    <location>
        <begin position="1148"/>
        <end position="1332"/>
    </location>
</feature>
<evidence type="ECO:0000256" key="2">
    <source>
        <dbReference type="ARBA" id="ARBA00022741"/>
    </source>
</evidence>
<dbReference type="Gene3D" id="3.30.160.380">
    <property type="entry name" value="Dicer dimerisation domain"/>
    <property type="match status" value="1"/>
</dbReference>
<keyword evidence="13" id="KW-1185">Reference proteome</keyword>
<feature type="domain" description="Dicer dsRNA-binding fold" evidence="11">
    <location>
        <begin position="540"/>
        <end position="649"/>
    </location>
</feature>